<proteinExistence type="predicted"/>
<dbReference type="PRINTS" id="PR00455">
    <property type="entry name" value="HTHTETR"/>
</dbReference>
<evidence type="ECO:0000313" key="6">
    <source>
        <dbReference type="EMBL" id="PWB97746.1"/>
    </source>
</evidence>
<dbReference type="Pfam" id="PF00440">
    <property type="entry name" value="TetR_N"/>
    <property type="match status" value="1"/>
</dbReference>
<organism evidence="6 7">
    <name type="scientific">Homoserinimonas hongtaonis</name>
    <dbReference type="NCBI Taxonomy" id="2079791"/>
    <lineage>
        <taxon>Bacteria</taxon>
        <taxon>Bacillati</taxon>
        <taxon>Actinomycetota</taxon>
        <taxon>Actinomycetes</taxon>
        <taxon>Micrococcales</taxon>
        <taxon>Microbacteriaceae</taxon>
        <taxon>Homoserinimonas</taxon>
    </lineage>
</organism>
<gene>
    <name evidence="6" type="ORF">DF220_07835</name>
</gene>
<dbReference type="PANTHER" id="PTHR30055">
    <property type="entry name" value="HTH-TYPE TRANSCRIPTIONAL REGULATOR RUTR"/>
    <property type="match status" value="1"/>
</dbReference>
<dbReference type="GO" id="GO:0045892">
    <property type="term" value="P:negative regulation of DNA-templated transcription"/>
    <property type="evidence" value="ECO:0007669"/>
    <property type="project" value="UniProtKB-ARBA"/>
</dbReference>
<evidence type="ECO:0000313" key="7">
    <source>
        <dbReference type="Proteomes" id="UP000244978"/>
    </source>
</evidence>
<dbReference type="InterPro" id="IPR023772">
    <property type="entry name" value="DNA-bd_HTH_TetR-type_CS"/>
</dbReference>
<feature type="domain" description="HTH tetR-type" evidence="5">
    <location>
        <begin position="10"/>
        <end position="70"/>
    </location>
</feature>
<dbReference type="FunFam" id="1.10.10.60:FF:000141">
    <property type="entry name" value="TetR family transcriptional regulator"/>
    <property type="match status" value="1"/>
</dbReference>
<dbReference type="AlphaFoldDB" id="A0A2U1T1K2"/>
<accession>A0A2U1T1K2</accession>
<feature type="DNA-binding region" description="H-T-H motif" evidence="4">
    <location>
        <begin position="33"/>
        <end position="52"/>
    </location>
</feature>
<dbReference type="PROSITE" id="PS50977">
    <property type="entry name" value="HTH_TETR_2"/>
    <property type="match status" value="1"/>
</dbReference>
<reference evidence="7" key="1">
    <citation type="submission" date="2018-04" db="EMBL/GenBank/DDBJ databases">
        <authorList>
            <person name="Liu S."/>
            <person name="Wang Z."/>
            <person name="Li J."/>
        </authorList>
    </citation>
    <scope>NUCLEOTIDE SEQUENCE [LARGE SCALE GENOMIC DNA]</scope>
    <source>
        <strain evidence="7">S1194</strain>
    </source>
</reference>
<dbReference type="PANTHER" id="PTHR30055:SF146">
    <property type="entry name" value="HTH-TYPE TRANSCRIPTIONAL DUAL REGULATOR CECR"/>
    <property type="match status" value="1"/>
</dbReference>
<keyword evidence="1" id="KW-0805">Transcription regulation</keyword>
<comment type="caution">
    <text evidence="6">The sequence shown here is derived from an EMBL/GenBank/DDBJ whole genome shotgun (WGS) entry which is preliminary data.</text>
</comment>
<evidence type="ECO:0000256" key="2">
    <source>
        <dbReference type="ARBA" id="ARBA00023125"/>
    </source>
</evidence>
<keyword evidence="2 4" id="KW-0238">DNA-binding</keyword>
<sequence>MPKVRSHGKSTKRDAILAAAAELLLANGFDGTSMDAVAAKAQVSKTTVYAHFSDKVKLFHAVMVHASSTLIPSLHDALDLIPNVSNEQRLTVALTEVVRAATAAELIAFFRVLIAEHERRVELHGVLDVARVDSGTPTVVQILSPFIVAVAEERNMKLADADQWSIFLLRLAAPTLQFDILTSDFTPSDDLIRIHVELVVRVFLNGAFPAGQSEATLPAGYDAYPWGPAFER</sequence>
<dbReference type="GO" id="GO:0000976">
    <property type="term" value="F:transcription cis-regulatory region binding"/>
    <property type="evidence" value="ECO:0007669"/>
    <property type="project" value="TreeGrafter"/>
</dbReference>
<dbReference type="Gene3D" id="1.10.357.10">
    <property type="entry name" value="Tetracycline Repressor, domain 2"/>
    <property type="match status" value="1"/>
</dbReference>
<name>A0A2U1T1K2_9MICO</name>
<keyword evidence="7" id="KW-1185">Reference proteome</keyword>
<dbReference type="SUPFAM" id="SSF46689">
    <property type="entry name" value="Homeodomain-like"/>
    <property type="match status" value="1"/>
</dbReference>
<evidence type="ECO:0000256" key="4">
    <source>
        <dbReference type="PROSITE-ProRule" id="PRU00335"/>
    </source>
</evidence>
<evidence type="ECO:0000259" key="5">
    <source>
        <dbReference type="PROSITE" id="PS50977"/>
    </source>
</evidence>
<dbReference type="PROSITE" id="PS01081">
    <property type="entry name" value="HTH_TETR_1"/>
    <property type="match status" value="1"/>
</dbReference>
<evidence type="ECO:0000256" key="3">
    <source>
        <dbReference type="ARBA" id="ARBA00023163"/>
    </source>
</evidence>
<dbReference type="Proteomes" id="UP000244978">
    <property type="component" value="Unassembled WGS sequence"/>
</dbReference>
<dbReference type="InterPro" id="IPR050109">
    <property type="entry name" value="HTH-type_TetR-like_transc_reg"/>
</dbReference>
<keyword evidence="3" id="KW-0804">Transcription</keyword>
<dbReference type="EMBL" id="QEEX01000001">
    <property type="protein sequence ID" value="PWB97746.1"/>
    <property type="molecule type" value="Genomic_DNA"/>
</dbReference>
<dbReference type="GO" id="GO:0003700">
    <property type="term" value="F:DNA-binding transcription factor activity"/>
    <property type="evidence" value="ECO:0007669"/>
    <property type="project" value="TreeGrafter"/>
</dbReference>
<evidence type="ECO:0000256" key="1">
    <source>
        <dbReference type="ARBA" id="ARBA00023015"/>
    </source>
</evidence>
<dbReference type="InterPro" id="IPR001647">
    <property type="entry name" value="HTH_TetR"/>
</dbReference>
<dbReference type="InterPro" id="IPR009057">
    <property type="entry name" value="Homeodomain-like_sf"/>
</dbReference>
<protein>
    <submittedName>
        <fullName evidence="6">TetR/AcrR family transcriptional regulator</fullName>
    </submittedName>
</protein>
<dbReference type="RefSeq" id="WP_108997640.1">
    <property type="nucleotide sequence ID" value="NZ_QEEX01000001.1"/>
</dbReference>